<keyword evidence="2" id="KW-1133">Transmembrane helix</keyword>
<dbReference type="Gene3D" id="1.25.40.10">
    <property type="entry name" value="Tetratricopeptide repeat domain"/>
    <property type="match status" value="3"/>
</dbReference>
<keyword evidence="2" id="KW-0472">Membrane</keyword>
<feature type="repeat" description="TPR" evidence="1">
    <location>
        <begin position="99"/>
        <end position="132"/>
    </location>
</feature>
<protein>
    <submittedName>
        <fullName evidence="3">Tetratricopeptide repeat protein</fullName>
    </submittedName>
</protein>
<keyword evidence="2" id="KW-0812">Transmembrane</keyword>
<accession>A0A7C4Y575</accession>
<evidence type="ECO:0000256" key="2">
    <source>
        <dbReference type="SAM" id="Phobius"/>
    </source>
</evidence>
<name>A0A7C4Y575_UNCW3</name>
<dbReference type="InterPro" id="IPR011990">
    <property type="entry name" value="TPR-like_helical_dom_sf"/>
</dbReference>
<sequence>MSYKLRERRTWTINVCWACEFTSEIQECKSGILVKKFLFIFIFLQGCAYYNTFYNAKKYYSQGLSKKKNEGSGYNEFFKKSAEKCEKLLNWFPNSKWADDALYLLGLNYFELGEYKKAKGSFNELINKFHNSKFLPYAYLYLAKINISEDEIEDAEKYLSLAKEFKIWDVSKEVAKEELKLLFKKGKTEEVIKEGESFLKRFPEKKYEILKILSDAYLFMNDTSKALYYLKEMNKETNAESTGLKIAKIYFSLDSLKKAIDFTKNFLSPEAKLLRGECFFKLGYLDSARNEVENLFQTRRDKYGLLASLILSDIYEKNNDSLKSYEVLKKSSNFNVQDSIIYFVKRKVNYLSLFYEKKDSLNLPEDTIIYYRFNLAEGYFIYKNDYKKAIEIYSSIKNNFNDTIFVPKSMMAIGFIYLEKLNDTLSAISTFEEVSSKFKGSIYSKSAEEIVGKIKNNTKKE</sequence>
<dbReference type="Pfam" id="PF13174">
    <property type="entry name" value="TPR_6"/>
    <property type="match status" value="1"/>
</dbReference>
<gene>
    <name evidence="3" type="ORF">ENV67_01815</name>
</gene>
<organism evidence="3">
    <name type="scientific">candidate division WOR-3 bacterium</name>
    <dbReference type="NCBI Taxonomy" id="2052148"/>
    <lineage>
        <taxon>Bacteria</taxon>
        <taxon>Bacteria division WOR-3</taxon>
    </lineage>
</organism>
<evidence type="ECO:0000313" key="3">
    <source>
        <dbReference type="EMBL" id="HGW91263.1"/>
    </source>
</evidence>
<feature type="transmembrane region" description="Helical" evidence="2">
    <location>
        <begin position="37"/>
        <end position="54"/>
    </location>
</feature>
<dbReference type="AlphaFoldDB" id="A0A7C4Y575"/>
<comment type="caution">
    <text evidence="3">The sequence shown here is derived from an EMBL/GenBank/DDBJ whole genome shotgun (WGS) entry which is preliminary data.</text>
</comment>
<dbReference type="SUPFAM" id="SSF48452">
    <property type="entry name" value="TPR-like"/>
    <property type="match status" value="2"/>
</dbReference>
<dbReference type="EMBL" id="DTHG01000022">
    <property type="protein sequence ID" value="HGW91263.1"/>
    <property type="molecule type" value="Genomic_DNA"/>
</dbReference>
<evidence type="ECO:0000256" key="1">
    <source>
        <dbReference type="PROSITE-ProRule" id="PRU00339"/>
    </source>
</evidence>
<dbReference type="PROSITE" id="PS50005">
    <property type="entry name" value="TPR"/>
    <property type="match status" value="1"/>
</dbReference>
<keyword evidence="1" id="KW-0802">TPR repeat</keyword>
<reference evidence="3" key="1">
    <citation type="journal article" date="2020" name="mSystems">
        <title>Genome- and Community-Level Interaction Insights into Carbon Utilization and Element Cycling Functions of Hydrothermarchaeota in Hydrothermal Sediment.</title>
        <authorList>
            <person name="Zhou Z."/>
            <person name="Liu Y."/>
            <person name="Xu W."/>
            <person name="Pan J."/>
            <person name="Luo Z.H."/>
            <person name="Li M."/>
        </authorList>
    </citation>
    <scope>NUCLEOTIDE SEQUENCE [LARGE SCALE GENOMIC DNA]</scope>
    <source>
        <strain evidence="3">SpSt-780</strain>
    </source>
</reference>
<dbReference type="InterPro" id="IPR019734">
    <property type="entry name" value="TPR_rpt"/>
</dbReference>
<proteinExistence type="predicted"/>